<comment type="caution">
    <text evidence="1">The sequence shown here is derived from an EMBL/GenBank/DDBJ whole genome shotgun (WGS) entry which is preliminary data.</text>
</comment>
<keyword evidence="2" id="KW-1185">Reference proteome</keyword>
<evidence type="ECO:0000313" key="1">
    <source>
        <dbReference type="EMBL" id="TFD29204.1"/>
    </source>
</evidence>
<reference evidence="1 2" key="1">
    <citation type="submission" date="2019-03" db="EMBL/GenBank/DDBJ databases">
        <title>Genomics of glacier-inhabiting Cryobacterium strains.</title>
        <authorList>
            <person name="Liu Q."/>
            <person name="Xin Y.-H."/>
        </authorList>
    </citation>
    <scope>NUCLEOTIDE SEQUENCE [LARGE SCALE GENOMIC DNA]</scope>
    <source>
        <strain evidence="1 2">TMT1-1</strain>
    </source>
</reference>
<dbReference type="EMBL" id="SOGT01000001">
    <property type="protein sequence ID" value="TFD29204.1"/>
    <property type="molecule type" value="Genomic_DNA"/>
</dbReference>
<sequence>MNIGLVVTTLGRELGLRRLLQSLAGQVTGADTIVIVAQGNLQVVKDLALEFTTIGCEIVVTTSPLGASRGRNAGVAALPAGMDYLLHFPNDTTWFPPGTIAGIREIPPAATAAALTVTDENGPKFHLPAAGTPLDRWNVWTVIEMGLVIRRSLFTRLGGFTESIGTGASTPWQSGEATDLLLRLMHARESDSFVWLPAEVAIGGVSDPHGLSNGERRRKLRSYARGFGRLLTVWHYPLFWRAAALAGGLLFGLRNRSSFQTADGWWVFVGRFEGLTGRCWGKKLSKAVDR</sequence>
<dbReference type="RefSeq" id="WP_134571210.1">
    <property type="nucleotide sequence ID" value="NZ_SOGT01000001.1"/>
</dbReference>
<accession>A0A4R8ZIW7</accession>
<dbReference type="Proteomes" id="UP000298424">
    <property type="component" value="Unassembled WGS sequence"/>
</dbReference>
<gene>
    <name evidence="1" type="ORF">E3T27_00280</name>
</gene>
<dbReference type="SUPFAM" id="SSF53448">
    <property type="entry name" value="Nucleotide-diphospho-sugar transferases"/>
    <property type="match status" value="1"/>
</dbReference>
<proteinExistence type="predicted"/>
<dbReference type="Gene3D" id="3.90.550.10">
    <property type="entry name" value="Spore Coat Polysaccharide Biosynthesis Protein SpsA, Chain A"/>
    <property type="match status" value="1"/>
</dbReference>
<evidence type="ECO:0000313" key="2">
    <source>
        <dbReference type="Proteomes" id="UP000298424"/>
    </source>
</evidence>
<protein>
    <recommendedName>
        <fullName evidence="3">Glycosyltransferase family 2 protein</fullName>
    </recommendedName>
</protein>
<name>A0A4R8ZIW7_9MICO</name>
<evidence type="ECO:0008006" key="3">
    <source>
        <dbReference type="Google" id="ProtNLM"/>
    </source>
</evidence>
<dbReference type="OrthoDB" id="5174363at2"/>
<organism evidence="1 2">
    <name type="scientific">Cryobacterium lyxosi</name>
    <dbReference type="NCBI Taxonomy" id="1259228"/>
    <lineage>
        <taxon>Bacteria</taxon>
        <taxon>Bacillati</taxon>
        <taxon>Actinomycetota</taxon>
        <taxon>Actinomycetes</taxon>
        <taxon>Micrococcales</taxon>
        <taxon>Microbacteriaceae</taxon>
        <taxon>Cryobacterium</taxon>
    </lineage>
</organism>
<dbReference type="InterPro" id="IPR029044">
    <property type="entry name" value="Nucleotide-diphossugar_trans"/>
</dbReference>
<dbReference type="AlphaFoldDB" id="A0A4R8ZIW7"/>